<feature type="compositionally biased region" description="Acidic residues" evidence="7">
    <location>
        <begin position="347"/>
        <end position="361"/>
    </location>
</feature>
<dbReference type="HAMAP" id="MF_00168">
    <property type="entry name" value="Q_tRNA_Tgt"/>
    <property type="match status" value="1"/>
</dbReference>
<comment type="cofactor">
    <cofactor evidence="6">
        <name>Zn(2+)</name>
        <dbReference type="ChEBI" id="CHEBI:29105"/>
    </cofactor>
</comment>
<keyword evidence="5 6" id="KW-0862">Zinc</keyword>
<keyword evidence="3 6" id="KW-0819">tRNA processing</keyword>
<keyword evidence="6" id="KW-0963">Cytoplasm</keyword>
<reference evidence="9" key="1">
    <citation type="journal article" date="2021" name="G3 (Bethesda)">
        <title>Genome and transcriptome analysis of the beet armyworm Spodoptera exigua reveals targets for pest control. .</title>
        <authorList>
            <person name="Simon S."/>
            <person name="Breeschoten T."/>
            <person name="Jansen H.J."/>
            <person name="Dirks R.P."/>
            <person name="Schranz M.E."/>
            <person name="Ros V.I.D."/>
        </authorList>
    </citation>
    <scope>NUCLEOTIDE SEQUENCE</scope>
    <source>
        <strain evidence="9">TB_SE_WUR_2020</strain>
    </source>
</reference>
<feature type="compositionally biased region" description="Low complexity" evidence="7">
    <location>
        <begin position="334"/>
        <end position="345"/>
    </location>
</feature>
<keyword evidence="2 6" id="KW-0808">Transferase</keyword>
<dbReference type="GO" id="GO:0005829">
    <property type="term" value="C:cytosol"/>
    <property type="evidence" value="ECO:0007669"/>
    <property type="project" value="TreeGrafter"/>
</dbReference>
<dbReference type="EMBL" id="JACEFF010000057">
    <property type="protein sequence ID" value="KAH9645196.1"/>
    <property type="molecule type" value="Genomic_DNA"/>
</dbReference>
<dbReference type="InterPro" id="IPR036511">
    <property type="entry name" value="TGT-like_sf"/>
</dbReference>
<evidence type="ECO:0000256" key="3">
    <source>
        <dbReference type="ARBA" id="ARBA00022694"/>
    </source>
</evidence>
<dbReference type="Proteomes" id="UP000814243">
    <property type="component" value="Unassembled WGS sequence"/>
</dbReference>
<dbReference type="PANTHER" id="PTHR43530">
    <property type="entry name" value="QUEUINE TRNA-RIBOSYLTRANSFERASE CATALYTIC SUBUNIT 1"/>
    <property type="match status" value="1"/>
</dbReference>
<dbReference type="PANTHER" id="PTHR43530:SF1">
    <property type="entry name" value="QUEUINE TRNA-RIBOSYLTRANSFERASE CATALYTIC SUBUNIT 1"/>
    <property type="match status" value="1"/>
</dbReference>
<evidence type="ECO:0000256" key="1">
    <source>
        <dbReference type="ARBA" id="ARBA00022676"/>
    </source>
</evidence>
<evidence type="ECO:0000256" key="6">
    <source>
        <dbReference type="HAMAP-Rule" id="MF_03218"/>
    </source>
</evidence>
<evidence type="ECO:0000256" key="4">
    <source>
        <dbReference type="ARBA" id="ARBA00022723"/>
    </source>
</evidence>
<accession>A0A922SQ43</accession>
<feature type="binding site" evidence="6">
    <location>
        <position position="404"/>
    </location>
    <ligand>
        <name>Zn(2+)</name>
        <dbReference type="ChEBI" id="CHEBI:29105"/>
    </ligand>
</feature>
<comment type="subunit">
    <text evidence="6">Heterodimer of a catalytic subunit and an accessory subunit.</text>
</comment>
<feature type="active site" description="Proton acceptor" evidence="6">
    <location>
        <position position="98"/>
    </location>
</feature>
<feature type="region of interest" description="RNA binding" evidence="6">
    <location>
        <begin position="254"/>
        <end position="260"/>
    </location>
</feature>
<evidence type="ECO:0000256" key="2">
    <source>
        <dbReference type="ARBA" id="ARBA00022679"/>
    </source>
</evidence>
<feature type="active site" description="Nucleophile" evidence="6">
    <location>
        <position position="273"/>
    </location>
</feature>
<gene>
    <name evidence="9" type="ORF">HF086_005741</name>
</gene>
<dbReference type="Pfam" id="PF01702">
    <property type="entry name" value="TGT"/>
    <property type="match status" value="2"/>
</dbReference>
<dbReference type="GO" id="GO:0046872">
    <property type="term" value="F:metal ion binding"/>
    <property type="evidence" value="ECO:0007669"/>
    <property type="project" value="UniProtKB-KW"/>
</dbReference>
<keyword evidence="1 6" id="KW-0328">Glycosyltransferase</keyword>
<evidence type="ECO:0000259" key="8">
    <source>
        <dbReference type="Pfam" id="PF01702"/>
    </source>
</evidence>
<comment type="catalytic activity">
    <reaction evidence="6">
        <text>guanosine(34) in tRNA + queuine = queuosine(34) in tRNA + guanine</text>
        <dbReference type="Rhea" id="RHEA:16633"/>
        <dbReference type="Rhea" id="RHEA-COMP:10341"/>
        <dbReference type="Rhea" id="RHEA-COMP:18571"/>
        <dbReference type="ChEBI" id="CHEBI:16235"/>
        <dbReference type="ChEBI" id="CHEBI:17433"/>
        <dbReference type="ChEBI" id="CHEBI:74269"/>
        <dbReference type="ChEBI" id="CHEBI:194431"/>
        <dbReference type="EC" id="2.4.2.64"/>
    </reaction>
</comment>
<comment type="caution">
    <text evidence="9">The sequence shown here is derived from an EMBL/GenBank/DDBJ whole genome shotgun (WGS) entry which is preliminary data.</text>
</comment>
<comment type="subcellular location">
    <subcellularLocation>
        <location evidence="6">Cytoplasm</location>
    </subcellularLocation>
</comment>
<feature type="domain" description="tRNA-guanine(15) transglycosylase-like" evidence="8">
    <location>
        <begin position="19"/>
        <end position="282"/>
    </location>
</feature>
<dbReference type="SUPFAM" id="SSF51713">
    <property type="entry name" value="tRNA-guanine transglycosylase"/>
    <property type="match status" value="2"/>
</dbReference>
<feature type="binding site" evidence="6">
    <location>
        <position position="196"/>
    </location>
    <ligand>
        <name>substrate</name>
    </ligand>
</feature>
<protein>
    <recommendedName>
        <fullName evidence="6">Queuine tRNA-ribosyltransferase catalytic subunit 1</fullName>
        <ecNumber evidence="6">2.4.2.64</ecNumber>
    </recommendedName>
    <alternativeName>
        <fullName evidence="6">Guanine insertion enzyme</fullName>
    </alternativeName>
    <alternativeName>
        <fullName evidence="6">tRNA-guanine transglycosylase</fullName>
    </alternativeName>
</protein>
<comment type="caution">
    <text evidence="6">Lacks conserved residue(s) required for the propagation of feature annotation.</text>
</comment>
<feature type="binding site" evidence="6">
    <location>
        <position position="223"/>
    </location>
    <ligand>
        <name>substrate</name>
    </ligand>
</feature>
<dbReference type="InterPro" id="IPR004803">
    <property type="entry name" value="TGT"/>
</dbReference>
<dbReference type="Gene3D" id="3.20.20.105">
    <property type="entry name" value="Queuine tRNA-ribosyltransferase-like"/>
    <property type="match status" value="2"/>
</dbReference>
<evidence type="ECO:0000256" key="7">
    <source>
        <dbReference type="SAM" id="MobiDB-lite"/>
    </source>
</evidence>
<evidence type="ECO:0000313" key="9">
    <source>
        <dbReference type="EMBL" id="KAH9645196.1"/>
    </source>
</evidence>
<evidence type="ECO:0000256" key="5">
    <source>
        <dbReference type="ARBA" id="ARBA00022833"/>
    </source>
</evidence>
<keyword evidence="4 6" id="KW-0479">Metal-binding</keyword>
<evidence type="ECO:0000313" key="10">
    <source>
        <dbReference type="Proteomes" id="UP000814243"/>
    </source>
</evidence>
<dbReference type="NCBIfam" id="TIGR00430">
    <property type="entry name" value="Q_tRNA_tgt"/>
    <property type="match status" value="1"/>
</dbReference>
<feature type="binding site" evidence="6">
    <location>
        <position position="401"/>
    </location>
    <ligand>
        <name>Zn(2+)</name>
        <dbReference type="ChEBI" id="CHEBI:29105"/>
    </ligand>
</feature>
<feature type="domain" description="tRNA-guanine(15) transglycosylase-like" evidence="8">
    <location>
        <begin position="369"/>
        <end position="462"/>
    </location>
</feature>
<comment type="similarity">
    <text evidence="6">Belongs to the queuine tRNA-ribosyltransferase family.</text>
</comment>
<feature type="binding site" evidence="6">
    <location>
        <position position="152"/>
    </location>
    <ligand>
        <name>substrate</name>
    </ligand>
</feature>
<name>A0A922SQ43_SPOEX</name>
<feature type="binding site" evidence="6">
    <location>
        <position position="399"/>
    </location>
    <ligand>
        <name>Zn(2+)</name>
        <dbReference type="ChEBI" id="CHEBI:29105"/>
    </ligand>
</feature>
<proteinExistence type="inferred from homology"/>
<dbReference type="EC" id="2.4.2.64" evidence="6"/>
<organism evidence="9 10">
    <name type="scientific">Spodoptera exigua</name>
    <name type="common">Beet armyworm</name>
    <name type="synonym">Noctua fulgens</name>
    <dbReference type="NCBI Taxonomy" id="7107"/>
    <lineage>
        <taxon>Eukaryota</taxon>
        <taxon>Metazoa</taxon>
        <taxon>Ecdysozoa</taxon>
        <taxon>Arthropoda</taxon>
        <taxon>Hexapoda</taxon>
        <taxon>Insecta</taxon>
        <taxon>Pterygota</taxon>
        <taxon>Neoptera</taxon>
        <taxon>Endopterygota</taxon>
        <taxon>Lepidoptera</taxon>
        <taxon>Glossata</taxon>
        <taxon>Ditrysia</taxon>
        <taxon>Noctuoidea</taxon>
        <taxon>Noctuidae</taxon>
        <taxon>Amphipyrinae</taxon>
        <taxon>Spodoptera</taxon>
    </lineage>
</organism>
<sequence>MGAKSLSLSFQIKTECNVSKARSGLMKLPHYEVKTPVFMPVGTQGTMKGLLPDQLESLDCEIILGNTYHLGNRPGTDVLTKAGGLHNFMGWNRALLTDSGGFQMVSLLKLAEITEEGVKFKSPYDDSEIMLTPEKSIEIQNCIGADIIMQLDDVVQTTFQDYDRIKEATERTSRWLDRCLAAHKRPTEQSIFPIVQGLLNEELREQSAREHMTKDVNGFAIGGLSGGEAKDDFWPMVSLSTGILDKHRPRYLMGVGLAIDLVVCVALGVDMFDCVFPTRTATLFEGVGLVPADTFYVWVSTRQTLFEGVDFGPADISCDMYAEDGDDNDEIAGPSSEPAAPSSAADETGDVAEDPAGDVPEDGAQSGEARFGCALVSNGQLNLKQKIYETDLDPIDKNCSCSTCTNYTRAYLHSIVTVETVACHLISVHNIAYQMNLMRTMRENIEKGTFPQFVQTFVSEYYADCEEIPPWVINSLGSVGIKIVKM</sequence>
<comment type="function">
    <text evidence="6">Catalytic subunit of the queuine tRNA-ribosyltransferase (TGT) that catalyzes the base-exchange of a guanine (G) residue with queuine (Q) at position 34 (anticodon wobble position) in tRNAs with GU(N) anticodons (tRNA-Asp, -Asn, -His and -Tyr), resulting in the hypermodified nucleoside queuosine (7-(((4,5-cis-dihydroxy-2-cyclopenten-1-yl)amino)methyl)-7-deazaguanosine). Catalysis occurs through a double-displacement mechanism. The nucleophile active site attacks the C1' of nucleotide 34 to detach the guanine base from the RNA, forming a covalent enzyme-RNA intermediate. The proton acceptor active site deprotonates the incoming queuine, allowing a nucleophilic attack on the C1' of the ribose to form the product.</text>
</comment>
<feature type="binding site" evidence="6">
    <location>
        <position position="429"/>
    </location>
    <ligand>
        <name>Zn(2+)</name>
        <dbReference type="ChEBI" id="CHEBI:29105"/>
    </ligand>
</feature>
<feature type="binding site" evidence="6">
    <location>
        <begin position="98"/>
        <end position="102"/>
    </location>
    <ligand>
        <name>substrate</name>
    </ligand>
</feature>
<dbReference type="GO" id="GO:0006400">
    <property type="term" value="P:tRNA modification"/>
    <property type="evidence" value="ECO:0007669"/>
    <property type="project" value="InterPro"/>
</dbReference>
<dbReference type="AlphaFoldDB" id="A0A922SQ43"/>
<feature type="region of interest" description="Disordered" evidence="7">
    <location>
        <begin position="326"/>
        <end position="365"/>
    </location>
</feature>
<dbReference type="GO" id="GO:0008479">
    <property type="term" value="F:tRNA-guanosine(34) queuine transglycosylase activity"/>
    <property type="evidence" value="ECO:0007669"/>
    <property type="project" value="UniProtKB-UniRule"/>
</dbReference>
<dbReference type="InterPro" id="IPR002616">
    <property type="entry name" value="tRNA_ribo_trans-like"/>
</dbReference>
<dbReference type="NCBIfam" id="TIGR00449">
    <property type="entry name" value="tgt_general"/>
    <property type="match status" value="2"/>
</dbReference>